<evidence type="ECO:0000313" key="7">
    <source>
        <dbReference type="EMBL" id="BES95472.1"/>
    </source>
</evidence>
<evidence type="ECO:0000256" key="2">
    <source>
        <dbReference type="ARBA" id="ARBA00022737"/>
    </source>
</evidence>
<keyword evidence="1" id="KW-0479">Metal-binding</keyword>
<name>A0ABN7ATD4_9HEMI</name>
<evidence type="ECO:0000256" key="3">
    <source>
        <dbReference type="ARBA" id="ARBA00022771"/>
    </source>
</evidence>
<feature type="domain" description="C2H2-type" evidence="6">
    <location>
        <begin position="174"/>
        <end position="201"/>
    </location>
</feature>
<feature type="domain" description="C2H2-type" evidence="6">
    <location>
        <begin position="259"/>
        <end position="286"/>
    </location>
</feature>
<keyword evidence="3 5" id="KW-0863">Zinc-finger</keyword>
<dbReference type="InterPro" id="IPR013087">
    <property type="entry name" value="Znf_C2H2_type"/>
</dbReference>
<dbReference type="PANTHER" id="PTHR24408">
    <property type="entry name" value="ZINC FINGER PROTEIN"/>
    <property type="match status" value="1"/>
</dbReference>
<feature type="domain" description="C2H2-type" evidence="6">
    <location>
        <begin position="534"/>
        <end position="561"/>
    </location>
</feature>
<feature type="domain" description="C2H2-type" evidence="6">
    <location>
        <begin position="107"/>
        <end position="134"/>
    </location>
</feature>
<dbReference type="Proteomes" id="UP001307889">
    <property type="component" value="Chromosome 6"/>
</dbReference>
<feature type="domain" description="C2H2-type" evidence="6">
    <location>
        <begin position="231"/>
        <end position="258"/>
    </location>
</feature>
<dbReference type="SUPFAM" id="SSF57667">
    <property type="entry name" value="beta-beta-alpha zinc fingers"/>
    <property type="match status" value="7"/>
</dbReference>
<feature type="domain" description="C2H2-type" evidence="6">
    <location>
        <begin position="618"/>
        <end position="643"/>
    </location>
</feature>
<organism evidence="7 8">
    <name type="scientific">Nesidiocoris tenuis</name>
    <dbReference type="NCBI Taxonomy" id="355587"/>
    <lineage>
        <taxon>Eukaryota</taxon>
        <taxon>Metazoa</taxon>
        <taxon>Ecdysozoa</taxon>
        <taxon>Arthropoda</taxon>
        <taxon>Hexapoda</taxon>
        <taxon>Insecta</taxon>
        <taxon>Pterygota</taxon>
        <taxon>Neoptera</taxon>
        <taxon>Paraneoptera</taxon>
        <taxon>Hemiptera</taxon>
        <taxon>Heteroptera</taxon>
        <taxon>Panheteroptera</taxon>
        <taxon>Cimicomorpha</taxon>
        <taxon>Miridae</taxon>
        <taxon>Dicyphina</taxon>
        <taxon>Nesidiocoris</taxon>
    </lineage>
</organism>
<dbReference type="InterPro" id="IPR036236">
    <property type="entry name" value="Znf_C2H2_sf"/>
</dbReference>
<reference evidence="7 8" key="1">
    <citation type="submission" date="2023-09" db="EMBL/GenBank/DDBJ databases">
        <title>Nesidiocoris tenuis whole genome shotgun sequence.</title>
        <authorList>
            <person name="Shibata T."/>
            <person name="Shimoda M."/>
            <person name="Kobayashi T."/>
            <person name="Uehara T."/>
        </authorList>
    </citation>
    <scope>NUCLEOTIDE SEQUENCE [LARGE SCALE GENOMIC DNA]</scope>
    <source>
        <strain evidence="7 8">Japan</strain>
    </source>
</reference>
<keyword evidence="4" id="KW-0862">Zinc</keyword>
<dbReference type="SMART" id="SM00355">
    <property type="entry name" value="ZnF_C2H2"/>
    <property type="match status" value="18"/>
</dbReference>
<feature type="domain" description="C2H2-type" evidence="6">
    <location>
        <begin position="146"/>
        <end position="173"/>
    </location>
</feature>
<evidence type="ECO:0000256" key="4">
    <source>
        <dbReference type="ARBA" id="ARBA00022833"/>
    </source>
</evidence>
<evidence type="ECO:0000259" key="6">
    <source>
        <dbReference type="PROSITE" id="PS50157"/>
    </source>
</evidence>
<feature type="domain" description="C2H2-type" evidence="6">
    <location>
        <begin position="344"/>
        <end position="371"/>
    </location>
</feature>
<dbReference type="PANTHER" id="PTHR24408:SF58">
    <property type="entry name" value="TRANSCRIPTION FACTOR (TFIIIA), PUTATIVE (AFU_ORTHOLOGUE AFUA_1G05150)-RELATED"/>
    <property type="match status" value="1"/>
</dbReference>
<evidence type="ECO:0000256" key="1">
    <source>
        <dbReference type="ARBA" id="ARBA00022723"/>
    </source>
</evidence>
<dbReference type="Pfam" id="PF00096">
    <property type="entry name" value="zf-C2H2"/>
    <property type="match status" value="8"/>
</dbReference>
<dbReference type="PROSITE" id="PS00028">
    <property type="entry name" value="ZINC_FINGER_C2H2_1"/>
    <property type="match status" value="16"/>
</dbReference>
<accession>A0ABN7ATD4</accession>
<feature type="domain" description="C2H2-type" evidence="6">
    <location>
        <begin position="287"/>
        <end position="314"/>
    </location>
</feature>
<feature type="domain" description="C2H2-type" evidence="6">
    <location>
        <begin position="590"/>
        <end position="617"/>
    </location>
</feature>
<feature type="domain" description="C2H2-type" evidence="6">
    <location>
        <begin position="562"/>
        <end position="589"/>
    </location>
</feature>
<dbReference type="EMBL" id="AP028914">
    <property type="protein sequence ID" value="BES95472.1"/>
    <property type="molecule type" value="Genomic_DNA"/>
</dbReference>
<dbReference type="Gene3D" id="3.30.160.60">
    <property type="entry name" value="Classic Zinc Finger"/>
    <property type="match status" value="12"/>
</dbReference>
<feature type="domain" description="C2H2-type" evidence="6">
    <location>
        <begin position="315"/>
        <end position="342"/>
    </location>
</feature>
<feature type="domain" description="C2H2-type" evidence="6">
    <location>
        <begin position="802"/>
        <end position="825"/>
    </location>
</feature>
<keyword evidence="2" id="KW-0677">Repeat</keyword>
<proteinExistence type="predicted"/>
<keyword evidence="8" id="KW-1185">Reference proteome</keyword>
<dbReference type="PROSITE" id="PS50157">
    <property type="entry name" value="ZINC_FINGER_C2H2_2"/>
    <property type="match status" value="15"/>
</dbReference>
<evidence type="ECO:0000256" key="5">
    <source>
        <dbReference type="PROSITE-ProRule" id="PRU00042"/>
    </source>
</evidence>
<feature type="domain" description="C2H2-type" evidence="6">
    <location>
        <begin position="432"/>
        <end position="454"/>
    </location>
</feature>
<sequence>MAETEMTEDSYTEEYVCVEEYFPLDLHEEEVVAEPLDGQEITIIQPIESHEILQGESIIVESYDPGDPTQWTTEEVNEIVIDNNEEETAPPSAVIKLENDSVQTHVYECYKCAKRFNYKDKLFKHMKLHHARGDDMMIERDGKRIWTCTQCDKTFISRKGSIIHQRTHTGERPYSCSTCEKRFIDSSTLMKHQVIHQAVRPFTCLLCRRGFNQKVALQRHERTHGQIAPTFKCKYCPKTFLVGSSLQAHEKIHSGIKPYTCQYCPSRFHTSAAQRQHERVHTNERPYSCSYCPKAFKDSGTLFKHQVIHSGIRPFVCPICSQGFTQKVALRKHIRSHVTRNRDNICEVCDTPFFSKDDLCTHIEDHIEQHPSISQVKIIATSSSKNKQELMVAEKVEDDPPSPKDAGSGDMSDLATLCDVAISTAGDMARTYTCNYCGMTFRRMKFLNSHLAIHREGGSAMNCKHCNRLFPDNRSLQIHEKRFCPKKDDGDKKIVTATGPNATVVASISAESLENMSAKQVDLASSMKNPKRFFYCDQCDKTFSSRNGYIIHQRSHTGERPYPCRWCEKAFGDSATRHKHERIHTGERPFKCPRCPRAFNQRAALRAHQVTHTVDRAYICKYCPSSFPYFATLKRHQQSCHTNIPCPLCNVSVTEAKKLGAHIKNVHPFADYPQCTLCDSGKFADQSEFVEHMVWHGKQQQTEPRIENEAEKDKFEVVTLNDTLIKDEEIEEVIVPEVIEGVEEVYTEDTYSVSYMDGYSEEVYTEVDDTCGKEEIVEQTVITDFDVDTSTTVSIDISSQSFSCDVCHAEFNEKEALQEHVPLHF</sequence>
<evidence type="ECO:0000313" key="8">
    <source>
        <dbReference type="Proteomes" id="UP001307889"/>
    </source>
</evidence>
<gene>
    <name evidence="7" type="ORF">NTJ_08281</name>
</gene>
<protein>
    <submittedName>
        <fullName evidence="7">Zinc finger protein</fullName>
    </submittedName>
</protein>
<feature type="domain" description="C2H2-type" evidence="6">
    <location>
        <begin position="202"/>
        <end position="229"/>
    </location>
</feature>